<sequence length="197" mass="22353">MQHNTLQQDEQFMQHALTEARTALEDGEFPVGCVLVQDNEIIRSGRRRNSEGAGSNEIDHAEMVTLRALLAEQPRLDCRDLTVYSTMEPCLMCYTTLLLSGVRRFVWAYEDVMGGGTNLPLQQLAPLYQDMHAELVPDVLRRESLSLFGQFFEQASYWQDSLLADYTLAQYNNERNEPIPAPELQYRAETESACAAA</sequence>
<comment type="caution">
    <text evidence="2">The sequence shown here is derived from an EMBL/GenBank/DDBJ whole genome shotgun (WGS) entry which is preliminary data.</text>
</comment>
<dbReference type="SUPFAM" id="SSF53927">
    <property type="entry name" value="Cytidine deaminase-like"/>
    <property type="match status" value="1"/>
</dbReference>
<dbReference type="PANTHER" id="PTHR11079">
    <property type="entry name" value="CYTOSINE DEAMINASE FAMILY MEMBER"/>
    <property type="match status" value="1"/>
</dbReference>
<protein>
    <submittedName>
        <fullName evidence="2">tRNA(Adenine34) deaminase</fullName>
        <ecNumber evidence="2">3.5.4.33</ecNumber>
    </submittedName>
</protein>
<dbReference type="GO" id="GO:0052717">
    <property type="term" value="F:tRNA-specific adenosine-34 deaminase activity"/>
    <property type="evidence" value="ECO:0007669"/>
    <property type="project" value="UniProtKB-EC"/>
</dbReference>
<reference evidence="2 3" key="1">
    <citation type="submission" date="2017-01" db="EMBL/GenBank/DDBJ databases">
        <title>The cable genome- insights into the physiology and evolution of filamentous bacteria capable of sulfide oxidation via long distance electron transfer.</title>
        <authorList>
            <person name="Schreiber L."/>
            <person name="Bjerg J.T."/>
            <person name="Boggild A."/>
            <person name="Van De Vossenberg J."/>
            <person name="Meysman F."/>
            <person name="Nielsen L.P."/>
            <person name="Schramm A."/>
            <person name="Kjeldsen K.U."/>
        </authorList>
    </citation>
    <scope>NUCLEOTIDE SEQUENCE [LARGE SCALE GENOMIC DNA]</scope>
    <source>
        <strain evidence="2">A2</strain>
    </source>
</reference>
<dbReference type="EC" id="3.5.4.33" evidence="2"/>
<keyword evidence="2" id="KW-0378">Hydrolase</keyword>
<dbReference type="CDD" id="cd01285">
    <property type="entry name" value="nucleoside_deaminase"/>
    <property type="match status" value="1"/>
</dbReference>
<proteinExistence type="predicted"/>
<dbReference type="PROSITE" id="PS51747">
    <property type="entry name" value="CYT_DCMP_DEAMINASES_2"/>
    <property type="match status" value="1"/>
</dbReference>
<evidence type="ECO:0000313" key="3">
    <source>
        <dbReference type="Proteomes" id="UP000286862"/>
    </source>
</evidence>
<dbReference type="Pfam" id="PF00383">
    <property type="entry name" value="dCMP_cyt_deam_1"/>
    <property type="match status" value="1"/>
</dbReference>
<evidence type="ECO:0000313" key="2">
    <source>
        <dbReference type="EMBL" id="RWX44877.1"/>
    </source>
</evidence>
<dbReference type="EMBL" id="MTKQ01000300">
    <property type="protein sequence ID" value="RWX44877.1"/>
    <property type="molecule type" value="Genomic_DNA"/>
</dbReference>
<accession>A0A444IVI4</accession>
<organism evidence="2 3">
    <name type="scientific">Candidatus Electrothrix marina</name>
    <dbReference type="NCBI Taxonomy" id="1859130"/>
    <lineage>
        <taxon>Bacteria</taxon>
        <taxon>Pseudomonadati</taxon>
        <taxon>Thermodesulfobacteriota</taxon>
        <taxon>Desulfobulbia</taxon>
        <taxon>Desulfobulbales</taxon>
        <taxon>Desulfobulbaceae</taxon>
        <taxon>Candidatus Electrothrix</taxon>
    </lineage>
</organism>
<name>A0A444IVI4_9BACT</name>
<dbReference type="PANTHER" id="PTHR11079:SF179">
    <property type="entry name" value="TRNA(ADENINE(34)) DEAMINASE, CHLOROPLASTIC"/>
    <property type="match status" value="1"/>
</dbReference>
<dbReference type="InterPro" id="IPR002125">
    <property type="entry name" value="CMP_dCMP_dom"/>
</dbReference>
<evidence type="ECO:0000259" key="1">
    <source>
        <dbReference type="PROSITE" id="PS51747"/>
    </source>
</evidence>
<feature type="domain" description="CMP/dCMP-type deaminase" evidence="1">
    <location>
        <begin position="7"/>
        <end position="118"/>
    </location>
</feature>
<dbReference type="InterPro" id="IPR016193">
    <property type="entry name" value="Cytidine_deaminase-like"/>
</dbReference>
<dbReference type="Proteomes" id="UP000286862">
    <property type="component" value="Unassembled WGS sequence"/>
</dbReference>
<dbReference type="Gene3D" id="3.40.140.10">
    <property type="entry name" value="Cytidine Deaminase, domain 2"/>
    <property type="match status" value="1"/>
</dbReference>
<gene>
    <name evidence="2" type="ORF">VT99_13002</name>
</gene>
<dbReference type="AlphaFoldDB" id="A0A444IVI4"/>